<feature type="compositionally biased region" description="Low complexity" evidence="1">
    <location>
        <begin position="94"/>
        <end position="113"/>
    </location>
</feature>
<organism evidence="2">
    <name type="scientific">uncultured Acetobacteraceae bacterium</name>
    <dbReference type="NCBI Taxonomy" id="169975"/>
    <lineage>
        <taxon>Bacteria</taxon>
        <taxon>Pseudomonadati</taxon>
        <taxon>Pseudomonadota</taxon>
        <taxon>Alphaproteobacteria</taxon>
        <taxon>Acetobacterales</taxon>
        <taxon>Acetobacteraceae</taxon>
        <taxon>environmental samples</taxon>
    </lineage>
</organism>
<dbReference type="AlphaFoldDB" id="A0A6J4IFY4"/>
<protein>
    <submittedName>
        <fullName evidence="2">Undecaprenyl diphosphate synthase</fullName>
        <ecNumber evidence="2">2.5.1.31</ecNumber>
    </submittedName>
</protein>
<gene>
    <name evidence="2" type="ORF">AVDCRST_MAG04-2069</name>
</gene>
<dbReference type="EMBL" id="CADCTL010000139">
    <property type="protein sequence ID" value="CAA9249230.1"/>
    <property type="molecule type" value="Genomic_DNA"/>
</dbReference>
<feature type="compositionally biased region" description="Basic residues" evidence="1">
    <location>
        <begin position="136"/>
        <end position="154"/>
    </location>
</feature>
<keyword evidence="2" id="KW-0808">Transferase</keyword>
<feature type="compositionally biased region" description="Basic residues" evidence="1">
    <location>
        <begin position="45"/>
        <end position="69"/>
    </location>
</feature>
<evidence type="ECO:0000256" key="1">
    <source>
        <dbReference type="SAM" id="MobiDB-lite"/>
    </source>
</evidence>
<name>A0A6J4IFY4_9PROT</name>
<proteinExistence type="predicted"/>
<feature type="compositionally biased region" description="Basic residues" evidence="1">
    <location>
        <begin position="114"/>
        <end position="128"/>
    </location>
</feature>
<feature type="compositionally biased region" description="Basic residues" evidence="1">
    <location>
        <begin position="17"/>
        <end position="35"/>
    </location>
</feature>
<sequence length="257" mass="27838">DPRRAIIPRVPGLLPRAARRPAGRRAPPRRHHHGRQPPLGAGPRPARRARPQGRGGRRAPRHGSGRRAGRGLAHPVRLLVGELAPPSGGGDGLDGPAAFLSPFGGRVPGARGRAAPRHRRPRPLRSGHHAGDGARRGGHRERHPPQSHRRHVLRRAGGDPRRGARHRGGLGLGHVRSGGAGRGRLRRAPRHRGDARPRPHHPHLRRATLVQFPPVASGLRGVRLPGRAVARLRRPAPRGRHPGIRAARAALRRACRL</sequence>
<feature type="non-terminal residue" evidence="2">
    <location>
        <position position="257"/>
    </location>
</feature>
<feature type="region of interest" description="Disordered" evidence="1">
    <location>
        <begin position="1"/>
        <end position="201"/>
    </location>
</feature>
<dbReference type="EC" id="2.5.1.31" evidence="2"/>
<dbReference type="GO" id="GO:0008834">
    <property type="term" value="F:ditrans,polycis-undecaprenyl-diphosphate synthase [(2E,6E)-farnesyl-diphosphate specific] activity"/>
    <property type="evidence" value="ECO:0007669"/>
    <property type="project" value="UniProtKB-EC"/>
</dbReference>
<evidence type="ECO:0000313" key="2">
    <source>
        <dbReference type="EMBL" id="CAA9249230.1"/>
    </source>
</evidence>
<feature type="non-terminal residue" evidence="2">
    <location>
        <position position="1"/>
    </location>
</feature>
<feature type="compositionally biased region" description="Gly residues" evidence="1">
    <location>
        <begin position="169"/>
        <end position="182"/>
    </location>
</feature>
<accession>A0A6J4IFY4</accession>
<reference evidence="2" key="1">
    <citation type="submission" date="2020-02" db="EMBL/GenBank/DDBJ databases">
        <authorList>
            <person name="Meier V. D."/>
        </authorList>
    </citation>
    <scope>NUCLEOTIDE SEQUENCE</scope>
    <source>
        <strain evidence="2">AVDCRST_MAG04</strain>
    </source>
</reference>